<dbReference type="InterPro" id="IPR001915">
    <property type="entry name" value="Peptidase_M48"/>
</dbReference>
<evidence type="ECO:0000256" key="11">
    <source>
        <dbReference type="SAM" id="Phobius"/>
    </source>
</evidence>
<dbReference type="GO" id="GO:0006508">
    <property type="term" value="P:proteolysis"/>
    <property type="evidence" value="ECO:0007669"/>
    <property type="project" value="UniProtKB-KW"/>
</dbReference>
<keyword evidence="7 11" id="KW-1133">Transmembrane helix</keyword>
<comment type="similarity">
    <text evidence="10">Belongs to the peptidase M48 family.</text>
</comment>
<evidence type="ECO:0000256" key="2">
    <source>
        <dbReference type="ARBA" id="ARBA00022670"/>
    </source>
</evidence>
<gene>
    <name evidence="13" type="ORF">HALLA_15245</name>
</gene>
<evidence type="ECO:0000313" key="14">
    <source>
        <dbReference type="Proteomes" id="UP000019024"/>
    </source>
</evidence>
<dbReference type="GO" id="GO:0046872">
    <property type="term" value="F:metal ion binding"/>
    <property type="evidence" value="ECO:0007669"/>
    <property type="project" value="UniProtKB-KW"/>
</dbReference>
<evidence type="ECO:0000313" key="13">
    <source>
        <dbReference type="EMBL" id="AHF99945.1"/>
    </source>
</evidence>
<dbReference type="AlphaFoldDB" id="W0JMK6"/>
<dbReference type="GO" id="GO:0004222">
    <property type="term" value="F:metalloendopeptidase activity"/>
    <property type="evidence" value="ECO:0007669"/>
    <property type="project" value="InterPro"/>
</dbReference>
<dbReference type="PANTHER" id="PTHR43221">
    <property type="entry name" value="PROTEASE HTPX"/>
    <property type="match status" value="1"/>
</dbReference>
<dbReference type="STRING" id="797299.HALLA_15245"/>
<comment type="cofactor">
    <cofactor evidence="10">
        <name>Zn(2+)</name>
        <dbReference type="ChEBI" id="CHEBI:29105"/>
    </cofactor>
    <text evidence="10">Binds 1 zinc ion per subunit.</text>
</comment>
<organism evidence="13 14">
    <name type="scientific">Halostagnicola larsenii XH-48</name>
    <dbReference type="NCBI Taxonomy" id="797299"/>
    <lineage>
        <taxon>Archaea</taxon>
        <taxon>Methanobacteriati</taxon>
        <taxon>Methanobacteriota</taxon>
        <taxon>Stenosarchaea group</taxon>
        <taxon>Halobacteria</taxon>
        <taxon>Halobacteriales</taxon>
        <taxon>Natrialbaceae</taxon>
        <taxon>Halostagnicola</taxon>
    </lineage>
</organism>
<feature type="domain" description="Peptidase M48" evidence="12">
    <location>
        <begin position="142"/>
        <end position="302"/>
    </location>
</feature>
<name>W0JMK6_9EURY</name>
<dbReference type="Pfam" id="PF01435">
    <property type="entry name" value="Peptidase_M48"/>
    <property type="match status" value="1"/>
</dbReference>
<keyword evidence="2 10" id="KW-0645">Protease</keyword>
<dbReference type="HOGENOM" id="CLU_042266_0_0_2"/>
<dbReference type="Proteomes" id="UP000019024">
    <property type="component" value="Chromosome"/>
</dbReference>
<evidence type="ECO:0000256" key="1">
    <source>
        <dbReference type="ARBA" id="ARBA00022475"/>
    </source>
</evidence>
<evidence type="ECO:0000256" key="8">
    <source>
        <dbReference type="ARBA" id="ARBA00023049"/>
    </source>
</evidence>
<evidence type="ECO:0000259" key="12">
    <source>
        <dbReference type="Pfam" id="PF01435"/>
    </source>
</evidence>
<keyword evidence="9 11" id="KW-0472">Membrane</keyword>
<dbReference type="InterPro" id="IPR050083">
    <property type="entry name" value="HtpX_protease"/>
</dbReference>
<reference evidence="13 14" key="1">
    <citation type="submission" date="2014-01" db="EMBL/GenBank/DDBJ databases">
        <authorList>
            <consortium name="DOE Joint Genome Institute"/>
            <person name="Anderson I."/>
            <person name="Huntemann M."/>
            <person name="Han J."/>
            <person name="Chen A."/>
            <person name="Kyrpides N."/>
            <person name="Mavromatis K."/>
            <person name="Markowitz V."/>
            <person name="Palaniappan K."/>
            <person name="Ivanova N."/>
            <person name="Schaumberg A."/>
            <person name="Pati A."/>
            <person name="Liolios K."/>
            <person name="Nordberg H.P."/>
            <person name="Cantor M.N."/>
            <person name="Hua S.X."/>
            <person name="Woyke T."/>
        </authorList>
    </citation>
    <scope>NUCLEOTIDE SEQUENCE [LARGE SCALE GENOMIC DNA]</scope>
    <source>
        <strain evidence="13 14">XH-48</strain>
    </source>
</reference>
<dbReference type="EMBL" id="CP007055">
    <property type="protein sequence ID" value="AHF99945.1"/>
    <property type="molecule type" value="Genomic_DNA"/>
</dbReference>
<keyword evidence="3 11" id="KW-0812">Transmembrane</keyword>
<keyword evidence="1" id="KW-1003">Cell membrane</keyword>
<keyword evidence="4" id="KW-0479">Metal-binding</keyword>
<evidence type="ECO:0000256" key="4">
    <source>
        <dbReference type="ARBA" id="ARBA00022723"/>
    </source>
</evidence>
<accession>W0JMK6</accession>
<feature type="transmembrane region" description="Helical" evidence="11">
    <location>
        <begin position="7"/>
        <end position="29"/>
    </location>
</feature>
<feature type="transmembrane region" description="Helical" evidence="11">
    <location>
        <begin position="44"/>
        <end position="62"/>
    </location>
</feature>
<keyword evidence="14" id="KW-1185">Reference proteome</keyword>
<keyword evidence="6 10" id="KW-0862">Zinc</keyword>
<keyword evidence="8 10" id="KW-0482">Metalloprotease</keyword>
<keyword evidence="5 10" id="KW-0378">Hydrolase</keyword>
<dbReference type="eggNOG" id="arCOG01331">
    <property type="taxonomic scope" value="Archaea"/>
</dbReference>
<sequence>MGISGIVLASSLAVVLVLVIALTMAISAYLSDFLELAHILPPRAIWPLIWLAAAVGGIVWFARTIKQAIRNERTELFERTTPISEVPVDERSTIQSAVGRFSRQVDIHQPAVRIDPTETPLAFTMYRPVDPLIRSDQSKIPTIVISRGLLDTLSQGELSAVLAHEIAHIGNDDLRLLTAALVPLIAAETLTEDVGYTSNIFEVCGHLLSFVALVGIGVFSRGREMAADRGAVAITGDPAALATALEKIDGSSPAKPISDLREHVRSTNAINIVPTLGTEPVKSGLRSTHPSLETRIMQLRSLAAD</sequence>
<dbReference type="Gene3D" id="3.30.2010.10">
    <property type="entry name" value="Metalloproteases ('zincins'), catalytic domain"/>
    <property type="match status" value="1"/>
</dbReference>
<evidence type="ECO:0000256" key="5">
    <source>
        <dbReference type="ARBA" id="ARBA00022801"/>
    </source>
</evidence>
<protein>
    <submittedName>
        <fullName evidence="13">Heat shock protein HtpX</fullName>
    </submittedName>
</protein>
<keyword evidence="13" id="KW-0346">Stress response</keyword>
<evidence type="ECO:0000256" key="10">
    <source>
        <dbReference type="RuleBase" id="RU003983"/>
    </source>
</evidence>
<evidence type="ECO:0000256" key="3">
    <source>
        <dbReference type="ARBA" id="ARBA00022692"/>
    </source>
</evidence>
<evidence type="ECO:0000256" key="9">
    <source>
        <dbReference type="ARBA" id="ARBA00023136"/>
    </source>
</evidence>
<evidence type="ECO:0000256" key="6">
    <source>
        <dbReference type="ARBA" id="ARBA00022833"/>
    </source>
</evidence>
<proteinExistence type="inferred from homology"/>
<evidence type="ECO:0000256" key="7">
    <source>
        <dbReference type="ARBA" id="ARBA00022989"/>
    </source>
</evidence>
<dbReference type="PANTHER" id="PTHR43221:SF2">
    <property type="entry name" value="PROTEASE HTPX HOMOLOG"/>
    <property type="match status" value="1"/>
</dbReference>
<dbReference type="KEGG" id="hlr:HALLA_15245"/>